<dbReference type="PROSITE" id="PS51482">
    <property type="entry name" value="DEGV"/>
    <property type="match status" value="1"/>
</dbReference>
<sequence length="277" mass="28562">MTVVVVTDTSSRLPPDLRDQWSIREVPLHILLDDADLRDGVDDVPDDIHKRNATTAAATPAELANAYQQALADSGGDGVVAVHISSALSGTYGAAERTAADLDPAIRVIDSKSAAMGAGFTVLTAARAAANGADLDTVASIAAAAVRRSHAMMVVHRLDNLRRSGRIGGAKAWLGTALALKPVLRIDDGKLVLAQRVRTSKHATAAMIDRVCDIVGDNAAALAVHHVANPDGATEVAAELAQRLPACEPAIITPMGPVLALHVGDGAVAVCLALPET</sequence>
<keyword evidence="4" id="KW-1185">Reference proteome</keyword>
<accession>A0AAX1J4J1</accession>
<proteinExistence type="predicted"/>
<dbReference type="SUPFAM" id="SSF82549">
    <property type="entry name" value="DAK1/DegV-like"/>
    <property type="match status" value="1"/>
</dbReference>
<evidence type="ECO:0000313" key="3">
    <source>
        <dbReference type="EMBL" id="QPI36395.1"/>
    </source>
</evidence>
<organism evidence="3 5">
    <name type="scientific">Mycobacterium kubicae</name>
    <dbReference type="NCBI Taxonomy" id="120959"/>
    <lineage>
        <taxon>Bacteria</taxon>
        <taxon>Bacillati</taxon>
        <taxon>Actinomycetota</taxon>
        <taxon>Actinomycetes</taxon>
        <taxon>Mycobacteriales</taxon>
        <taxon>Mycobacteriaceae</taxon>
        <taxon>Mycobacterium</taxon>
        <taxon>Mycobacterium simiae complex</taxon>
    </lineage>
</organism>
<dbReference type="InterPro" id="IPR003797">
    <property type="entry name" value="DegV"/>
</dbReference>
<gene>
    <name evidence="3" type="ORF">I2456_18075</name>
    <name evidence="2" type="ORF">MKUB_51540</name>
</gene>
<dbReference type="Gene3D" id="3.40.50.10170">
    <property type="match status" value="1"/>
</dbReference>
<dbReference type="PANTHER" id="PTHR33434:SF2">
    <property type="entry name" value="FATTY ACID-BINDING PROTEIN TM_1468"/>
    <property type="match status" value="1"/>
</dbReference>
<reference evidence="2 4" key="1">
    <citation type="journal article" date="2019" name="Emerg. Microbes Infect.">
        <title>Comprehensive subspecies identification of 175 nontuberculous mycobacteria species based on 7547 genomic profiles.</title>
        <authorList>
            <person name="Matsumoto Y."/>
            <person name="Kinjo T."/>
            <person name="Motooka D."/>
            <person name="Nabeya D."/>
            <person name="Jung N."/>
            <person name="Uechi K."/>
            <person name="Horii T."/>
            <person name="Iida T."/>
            <person name="Fujita J."/>
            <person name="Nakamura S."/>
        </authorList>
    </citation>
    <scope>NUCLEOTIDE SEQUENCE [LARGE SCALE GENOMIC DNA]</scope>
    <source>
        <strain evidence="2 4">JCM 13573</strain>
    </source>
</reference>
<dbReference type="Gene3D" id="3.30.1180.10">
    <property type="match status" value="1"/>
</dbReference>
<dbReference type="InterPro" id="IPR043168">
    <property type="entry name" value="DegV_C"/>
</dbReference>
<evidence type="ECO:0000313" key="4">
    <source>
        <dbReference type="Proteomes" id="UP000465306"/>
    </source>
</evidence>
<dbReference type="EMBL" id="CP065047">
    <property type="protein sequence ID" value="QPI36395.1"/>
    <property type="molecule type" value="Genomic_DNA"/>
</dbReference>
<dbReference type="Proteomes" id="UP000465306">
    <property type="component" value="Unassembled WGS sequence"/>
</dbReference>
<dbReference type="RefSeq" id="WP_085073360.1">
    <property type="nucleotide sequence ID" value="NZ_BLKU01000005.1"/>
</dbReference>
<evidence type="ECO:0000256" key="1">
    <source>
        <dbReference type="ARBA" id="ARBA00023121"/>
    </source>
</evidence>
<evidence type="ECO:0000313" key="5">
    <source>
        <dbReference type="Proteomes" id="UP000663583"/>
    </source>
</evidence>
<dbReference type="AlphaFoldDB" id="A0AAX1J4J1"/>
<reference evidence="2" key="2">
    <citation type="submission" date="2020-02" db="EMBL/GenBank/DDBJ databases">
        <authorList>
            <person name="Matsumoto Y."/>
            <person name="Kinjo T."/>
            <person name="Motooka D."/>
            <person name="Nabeya D."/>
            <person name="Jung N."/>
            <person name="Uechi K."/>
            <person name="Horii T."/>
            <person name="Iida T."/>
            <person name="Fujita J."/>
            <person name="Nakamura S."/>
        </authorList>
    </citation>
    <scope>NUCLEOTIDE SEQUENCE</scope>
    <source>
        <strain evidence="2">JCM 13573</strain>
    </source>
</reference>
<protein>
    <submittedName>
        <fullName evidence="2">DegV domain-containing protein</fullName>
    </submittedName>
    <submittedName>
        <fullName evidence="3">DegV family protein</fullName>
    </submittedName>
</protein>
<dbReference type="InterPro" id="IPR050270">
    <property type="entry name" value="DegV_domain_contain"/>
</dbReference>
<evidence type="ECO:0000313" key="2">
    <source>
        <dbReference type="EMBL" id="GFG67664.1"/>
    </source>
</evidence>
<dbReference type="GO" id="GO:0008289">
    <property type="term" value="F:lipid binding"/>
    <property type="evidence" value="ECO:0007669"/>
    <property type="project" value="UniProtKB-KW"/>
</dbReference>
<dbReference type="KEGG" id="mku:I2456_18075"/>
<dbReference type="Proteomes" id="UP000663583">
    <property type="component" value="Chromosome"/>
</dbReference>
<name>A0AAX1J4J1_9MYCO</name>
<keyword evidence="1" id="KW-0446">Lipid-binding</keyword>
<dbReference type="PANTHER" id="PTHR33434">
    <property type="entry name" value="DEGV DOMAIN-CONTAINING PROTEIN DR_1986-RELATED"/>
    <property type="match status" value="1"/>
</dbReference>
<reference evidence="3" key="3">
    <citation type="submission" date="2020-11" db="EMBL/GenBank/DDBJ databases">
        <title>Intraspecies plasmid and genomic variation of Mycobacterium kubicae revealed by the complete genome sequences of two clinical isolates.</title>
        <authorList>
            <person name="Hendrix J.R."/>
            <person name="Epperson L.E."/>
            <person name="Honda J.R."/>
            <person name="Strong M."/>
        </authorList>
    </citation>
    <scope>NUCLEOTIDE SEQUENCE</scope>
    <source>
        <strain evidence="3">JCM 13573</strain>
    </source>
</reference>
<dbReference type="EMBL" id="BLKU01000005">
    <property type="protein sequence ID" value="GFG67664.1"/>
    <property type="molecule type" value="Genomic_DNA"/>
</dbReference>
<dbReference type="NCBIfam" id="TIGR00762">
    <property type="entry name" value="DegV"/>
    <property type="match status" value="1"/>
</dbReference>
<dbReference type="Pfam" id="PF02645">
    <property type="entry name" value="DegV"/>
    <property type="match status" value="1"/>
</dbReference>